<gene>
    <name evidence="1" type="ORF">AVEN_25451_1</name>
</gene>
<dbReference type="Proteomes" id="UP000499080">
    <property type="component" value="Unassembled WGS sequence"/>
</dbReference>
<evidence type="ECO:0000313" key="1">
    <source>
        <dbReference type="EMBL" id="GBN66519.1"/>
    </source>
</evidence>
<dbReference type="AlphaFoldDB" id="A0A4Y2QTM8"/>
<sequence length="198" mass="22003">MLSKGNAPEPSTNFTIMKGGKLSLRDSRYRPLFCCFKKYKEATSWKDESDVTRDGKEDVKAFIAAPGRPPTSTTAASNIERARRMLCGRSPSLENAIAEEFEDISGSVSNIIHNYFQKVSLFIRPVGIKAQLKQNGASQEKFSACAEIIQENFELINLKNNGHLSYVTMPLVTLPQNMTSGVDHLKLLAESEICRALK</sequence>
<proteinExistence type="predicted"/>
<reference evidence="1 2" key="1">
    <citation type="journal article" date="2019" name="Sci. Rep.">
        <title>Orb-weaving spider Araneus ventricosus genome elucidates the spidroin gene catalogue.</title>
        <authorList>
            <person name="Kono N."/>
            <person name="Nakamura H."/>
            <person name="Ohtoshi R."/>
            <person name="Moran D.A.P."/>
            <person name="Shinohara A."/>
            <person name="Yoshida Y."/>
            <person name="Fujiwara M."/>
            <person name="Mori M."/>
            <person name="Tomita M."/>
            <person name="Arakawa K."/>
        </authorList>
    </citation>
    <scope>NUCLEOTIDE SEQUENCE [LARGE SCALE GENOMIC DNA]</scope>
</reference>
<evidence type="ECO:0000313" key="2">
    <source>
        <dbReference type="Proteomes" id="UP000499080"/>
    </source>
</evidence>
<accession>A0A4Y2QTM8</accession>
<keyword evidence="2" id="KW-1185">Reference proteome</keyword>
<name>A0A4Y2QTM8_ARAVE</name>
<protein>
    <submittedName>
        <fullName evidence="1">Uncharacterized protein</fullName>
    </submittedName>
</protein>
<comment type="caution">
    <text evidence="1">The sequence shown here is derived from an EMBL/GenBank/DDBJ whole genome shotgun (WGS) entry which is preliminary data.</text>
</comment>
<dbReference type="EMBL" id="BGPR01014743">
    <property type="protein sequence ID" value="GBN66519.1"/>
    <property type="molecule type" value="Genomic_DNA"/>
</dbReference>
<organism evidence="1 2">
    <name type="scientific">Araneus ventricosus</name>
    <name type="common">Orbweaver spider</name>
    <name type="synonym">Epeira ventricosa</name>
    <dbReference type="NCBI Taxonomy" id="182803"/>
    <lineage>
        <taxon>Eukaryota</taxon>
        <taxon>Metazoa</taxon>
        <taxon>Ecdysozoa</taxon>
        <taxon>Arthropoda</taxon>
        <taxon>Chelicerata</taxon>
        <taxon>Arachnida</taxon>
        <taxon>Araneae</taxon>
        <taxon>Araneomorphae</taxon>
        <taxon>Entelegynae</taxon>
        <taxon>Araneoidea</taxon>
        <taxon>Araneidae</taxon>
        <taxon>Araneus</taxon>
    </lineage>
</organism>